<keyword evidence="4" id="KW-0255">Endonuclease</keyword>
<keyword evidence="2" id="KW-0548">Nucleotidyltransferase</keyword>
<feature type="domain" description="RNase H type-1" evidence="7">
    <location>
        <begin position="402"/>
        <end position="548"/>
    </location>
</feature>
<gene>
    <name evidence="9" type="ORF">GRJ2_003341700</name>
</gene>
<feature type="domain" description="Integrase catalytic" evidence="8">
    <location>
        <begin position="21"/>
        <end position="119"/>
    </location>
</feature>
<dbReference type="Pfam" id="PF00665">
    <property type="entry name" value="rve"/>
    <property type="match status" value="2"/>
</dbReference>
<keyword evidence="3" id="KW-0540">Nuclease</keyword>
<dbReference type="Pfam" id="PF00075">
    <property type="entry name" value="RNase_H"/>
    <property type="match status" value="2"/>
</dbReference>
<evidence type="ECO:0000313" key="9">
    <source>
        <dbReference type="EMBL" id="GAB0208760.1"/>
    </source>
</evidence>
<dbReference type="InterPro" id="IPR036397">
    <property type="entry name" value="RNaseH_sf"/>
</dbReference>
<evidence type="ECO:0000259" key="7">
    <source>
        <dbReference type="PROSITE" id="PS50879"/>
    </source>
</evidence>
<dbReference type="InterPro" id="IPR041588">
    <property type="entry name" value="Integrase_H2C2"/>
</dbReference>
<dbReference type="GO" id="GO:0004519">
    <property type="term" value="F:endonuclease activity"/>
    <property type="evidence" value="ECO:0007669"/>
    <property type="project" value="UniProtKB-KW"/>
</dbReference>
<evidence type="ECO:0000256" key="4">
    <source>
        <dbReference type="ARBA" id="ARBA00022759"/>
    </source>
</evidence>
<dbReference type="Proteomes" id="UP001623348">
    <property type="component" value="Unassembled WGS sequence"/>
</dbReference>
<reference evidence="9 10" key="1">
    <citation type="submission" date="2024-06" db="EMBL/GenBank/DDBJ databases">
        <title>The draft genome of Grus japonensis, version 3.</title>
        <authorList>
            <person name="Nabeshima K."/>
            <person name="Suzuki S."/>
            <person name="Onuma M."/>
        </authorList>
    </citation>
    <scope>NUCLEOTIDE SEQUENCE [LARGE SCALE GENOMIC DNA]</scope>
    <source>
        <strain evidence="9 10">451A</strain>
    </source>
</reference>
<comment type="caution">
    <text evidence="9">The sequence shown here is derived from an EMBL/GenBank/DDBJ whole genome shotgun (WGS) entry which is preliminary data.</text>
</comment>
<dbReference type="Pfam" id="PF17921">
    <property type="entry name" value="Integrase_H2C2"/>
    <property type="match status" value="1"/>
</dbReference>
<evidence type="ECO:0000256" key="5">
    <source>
        <dbReference type="ARBA" id="ARBA00022801"/>
    </source>
</evidence>
<dbReference type="Gene3D" id="1.10.340.70">
    <property type="match status" value="1"/>
</dbReference>
<dbReference type="FunFam" id="3.30.420.10:FF:000032">
    <property type="entry name" value="Retrovirus-related Pol polyprotein from transposon 297-like Protein"/>
    <property type="match status" value="1"/>
</dbReference>
<dbReference type="GO" id="GO:0003964">
    <property type="term" value="F:RNA-directed DNA polymerase activity"/>
    <property type="evidence" value="ECO:0007669"/>
    <property type="project" value="UniProtKB-KW"/>
</dbReference>
<dbReference type="InterPro" id="IPR001584">
    <property type="entry name" value="Integrase_cat-core"/>
</dbReference>
<evidence type="ECO:0000256" key="2">
    <source>
        <dbReference type="ARBA" id="ARBA00022695"/>
    </source>
</evidence>
<dbReference type="InterPro" id="IPR002156">
    <property type="entry name" value="RNaseH_domain"/>
</dbReference>
<keyword evidence="6" id="KW-0695">RNA-directed DNA polymerase</keyword>
<feature type="domain" description="RNase H type-1" evidence="7">
    <location>
        <begin position="152"/>
        <end position="298"/>
    </location>
</feature>
<dbReference type="PANTHER" id="PTHR41694">
    <property type="entry name" value="ENDOGENOUS RETROVIRUS GROUP K MEMBER POL PROTEIN"/>
    <property type="match status" value="1"/>
</dbReference>
<dbReference type="InterPro" id="IPR012337">
    <property type="entry name" value="RNaseH-like_sf"/>
</dbReference>
<proteinExistence type="predicted"/>
<name>A0ABC9YFC1_GRUJA</name>
<evidence type="ECO:0000256" key="6">
    <source>
        <dbReference type="ARBA" id="ARBA00022918"/>
    </source>
</evidence>
<protein>
    <submittedName>
        <fullName evidence="9">Protein NYNRIN-like</fullName>
    </submittedName>
</protein>
<keyword evidence="5" id="KW-0378">Hydrolase</keyword>
<dbReference type="CDD" id="cd09273">
    <property type="entry name" value="RNase_HI_RT_Bel"/>
    <property type="match status" value="2"/>
</dbReference>
<feature type="domain" description="Integrase catalytic" evidence="8">
    <location>
        <begin position="667"/>
        <end position="824"/>
    </location>
</feature>
<evidence type="ECO:0000259" key="8">
    <source>
        <dbReference type="PROSITE" id="PS50994"/>
    </source>
</evidence>
<dbReference type="PROSITE" id="PS50879">
    <property type="entry name" value="RNASE_H_1"/>
    <property type="match status" value="2"/>
</dbReference>
<dbReference type="PROSITE" id="PS50994">
    <property type="entry name" value="INTEGRASE"/>
    <property type="match status" value="2"/>
</dbReference>
<accession>A0ABC9YFC1</accession>
<evidence type="ECO:0000256" key="3">
    <source>
        <dbReference type="ARBA" id="ARBA00022722"/>
    </source>
</evidence>
<dbReference type="GO" id="GO:0016787">
    <property type="term" value="F:hydrolase activity"/>
    <property type="evidence" value="ECO:0007669"/>
    <property type="project" value="UniProtKB-KW"/>
</dbReference>
<dbReference type="PANTHER" id="PTHR41694:SF5">
    <property type="entry name" value="RIBONUCLEASE H"/>
    <property type="match status" value="1"/>
</dbReference>
<dbReference type="SUPFAM" id="SSF53098">
    <property type="entry name" value="Ribonuclease H-like"/>
    <property type="match status" value="4"/>
</dbReference>
<keyword evidence="1" id="KW-0808">Transferase</keyword>
<evidence type="ECO:0000313" key="10">
    <source>
        <dbReference type="Proteomes" id="UP001623348"/>
    </source>
</evidence>
<dbReference type="Gene3D" id="3.30.420.10">
    <property type="entry name" value="Ribonuclease H-like superfamily/Ribonuclease H"/>
    <property type="match status" value="4"/>
</dbReference>
<keyword evidence="10" id="KW-1185">Reference proteome</keyword>
<evidence type="ECO:0000256" key="1">
    <source>
        <dbReference type="ARBA" id="ARBA00022679"/>
    </source>
</evidence>
<sequence>MDAISQVIHECETCAAIKQAKQVKPLWYGGRWLKYQYGEAWQIDYITLPQTRQGKRYVLTMVEATTGWLETYPVPHATARNTILGLEKQVLWRHGTPERIESDNGTHFRNNLIDTWTKKSMNILPRNWNMIACSTIEQVYPSRPDLKDEPLKDPDLELFMDGSSFVQEGRRMAGYAVVTTDKVLESGTLPANTSAQKAELVALKQALRMAEGKRVNIQTDSKYAFGVIHAHGAIWKERGLLSAQGSPIRHKEEVLQLLQDVQKLKEVAVMHCKAHQLGQTAVKIGNRLADKAAKEAAGQGILALVPVKQMKIPNLKARYSKLDEQLAEHLKASQNMEGWWVTPENQVVLLEQDDVELKTTAIVNPAMFLTTENPTEKLEHDCLITIEQVYSSRPDLKDEPLKDPDLELFTDGSSFVQEGRRIAGYAVVTTDKVLESGTLPANTSAQKAELVALKQALRMAEGKRVNIWTDSKYAFGVIHAHGAIWKERGLLSAQGSPIKYKEEVLQLLQDVQKPKEVAAMHCKAHQFGQTAINIGNRLADKAAKEAAERGILTLVPVKQIKIPNLKARYNKLDEQLAENLKASQNAEGWWVTPENQVIVTPQIMTELAKEEHEQTHWGVDAMVTNLRTSVVCVGMTGIIKSIIAKCPICLKNNPLNQRKAPLGVTKQGNSPGDYWQIDFSELPRQNGYRYLLVLIDTFSGWPEAFPCRTNKAREVVKILLKEIIPRFGVPLGVSSDRGPHFVAEIVQQVSKILGINWDLHTPWRPQSSRKIERMNQTLKRQMSKICQETSLKWPQALPLALLRIRIQPRSKDGVSPYEILYGKPYQTPLIPGDMRVTGETDLKTYLISLGKTLKALRRYIVLTRPLALDTPVHPYQPGDFVYIRTWGSEPLQEK</sequence>
<organism evidence="9 10">
    <name type="scientific">Grus japonensis</name>
    <name type="common">Japanese crane</name>
    <name type="synonym">Red-crowned crane</name>
    <dbReference type="NCBI Taxonomy" id="30415"/>
    <lineage>
        <taxon>Eukaryota</taxon>
        <taxon>Metazoa</taxon>
        <taxon>Chordata</taxon>
        <taxon>Craniata</taxon>
        <taxon>Vertebrata</taxon>
        <taxon>Euteleostomi</taxon>
        <taxon>Archelosauria</taxon>
        <taxon>Archosauria</taxon>
        <taxon>Dinosauria</taxon>
        <taxon>Saurischia</taxon>
        <taxon>Theropoda</taxon>
        <taxon>Coelurosauria</taxon>
        <taxon>Aves</taxon>
        <taxon>Neognathae</taxon>
        <taxon>Neoaves</taxon>
        <taxon>Gruiformes</taxon>
        <taxon>Gruidae</taxon>
        <taxon>Grus</taxon>
    </lineage>
</organism>
<dbReference type="EMBL" id="BAAFJT010000277">
    <property type="protein sequence ID" value="GAB0208760.1"/>
    <property type="molecule type" value="Genomic_DNA"/>
</dbReference>
<dbReference type="AlphaFoldDB" id="A0ABC9YFC1"/>